<feature type="compositionally biased region" description="Basic residues" evidence="1">
    <location>
        <begin position="78"/>
        <end position="88"/>
    </location>
</feature>
<accession>A0AAV2E5P5</accession>
<evidence type="ECO:0000313" key="3">
    <source>
        <dbReference type="EMBL" id="CAL1381199.1"/>
    </source>
</evidence>
<protein>
    <submittedName>
        <fullName evidence="3">Uncharacterized protein</fullName>
    </submittedName>
</protein>
<feature type="transmembrane region" description="Helical" evidence="2">
    <location>
        <begin position="25"/>
        <end position="47"/>
    </location>
</feature>
<evidence type="ECO:0000256" key="1">
    <source>
        <dbReference type="SAM" id="MobiDB-lite"/>
    </source>
</evidence>
<keyword evidence="2" id="KW-1133">Transmembrane helix</keyword>
<reference evidence="3 4" key="1">
    <citation type="submission" date="2024-04" db="EMBL/GenBank/DDBJ databases">
        <authorList>
            <person name="Fracassetti M."/>
        </authorList>
    </citation>
    <scope>NUCLEOTIDE SEQUENCE [LARGE SCALE GENOMIC DNA]</scope>
</reference>
<keyword evidence="2" id="KW-0472">Membrane</keyword>
<feature type="region of interest" description="Disordered" evidence="1">
    <location>
        <begin position="49"/>
        <end position="88"/>
    </location>
</feature>
<dbReference type="AlphaFoldDB" id="A0AAV2E5P5"/>
<organism evidence="3 4">
    <name type="scientific">Linum trigynum</name>
    <dbReference type="NCBI Taxonomy" id="586398"/>
    <lineage>
        <taxon>Eukaryota</taxon>
        <taxon>Viridiplantae</taxon>
        <taxon>Streptophyta</taxon>
        <taxon>Embryophyta</taxon>
        <taxon>Tracheophyta</taxon>
        <taxon>Spermatophyta</taxon>
        <taxon>Magnoliopsida</taxon>
        <taxon>eudicotyledons</taxon>
        <taxon>Gunneridae</taxon>
        <taxon>Pentapetalae</taxon>
        <taxon>rosids</taxon>
        <taxon>fabids</taxon>
        <taxon>Malpighiales</taxon>
        <taxon>Linaceae</taxon>
        <taxon>Linum</taxon>
    </lineage>
</organism>
<dbReference type="Proteomes" id="UP001497516">
    <property type="component" value="Chromosome 4"/>
</dbReference>
<name>A0AAV2E5P5_9ROSI</name>
<keyword evidence="4" id="KW-1185">Reference proteome</keyword>
<evidence type="ECO:0000256" key="2">
    <source>
        <dbReference type="SAM" id="Phobius"/>
    </source>
</evidence>
<keyword evidence="2" id="KW-0812">Transmembrane</keyword>
<dbReference type="EMBL" id="OZ034817">
    <property type="protein sequence ID" value="CAL1381199.1"/>
    <property type="molecule type" value="Genomic_DNA"/>
</dbReference>
<gene>
    <name evidence="3" type="ORF">LTRI10_LOCUS22595</name>
</gene>
<sequence>MFNPNLPFLIQKNIKLPSKDPMSMVVRQFLAMLIVVVESILYVGFSFNDSDSGIGRPARGGRRSGRDQSVLYDGGRAARPRQRGARNQ</sequence>
<proteinExistence type="predicted"/>
<evidence type="ECO:0000313" key="4">
    <source>
        <dbReference type="Proteomes" id="UP001497516"/>
    </source>
</evidence>